<dbReference type="EMBL" id="JAJVKT010000013">
    <property type="protein sequence ID" value="MCE7509395.1"/>
    <property type="molecule type" value="Genomic_DNA"/>
</dbReference>
<gene>
    <name evidence="1" type="ORF">LZG35_12160</name>
</gene>
<evidence type="ECO:0000313" key="2">
    <source>
        <dbReference type="Proteomes" id="UP001107961"/>
    </source>
</evidence>
<dbReference type="AlphaFoldDB" id="A0A9Q3W5Z9"/>
<dbReference type="Proteomes" id="UP001107961">
    <property type="component" value="Unassembled WGS sequence"/>
</dbReference>
<dbReference type="InterPro" id="IPR019587">
    <property type="entry name" value="Polyketide_cyclase/dehydratase"/>
</dbReference>
<proteinExistence type="predicted"/>
<dbReference type="Pfam" id="PF10604">
    <property type="entry name" value="Polyketide_cyc2"/>
    <property type="match status" value="1"/>
</dbReference>
<evidence type="ECO:0000313" key="1">
    <source>
        <dbReference type="EMBL" id="MCE7509395.1"/>
    </source>
</evidence>
<name>A0A9Q3W5Z9_9GAMM</name>
<protein>
    <submittedName>
        <fullName evidence="1">SRPBCC domain-containing protein</fullName>
    </submittedName>
</protein>
<dbReference type="Gene3D" id="3.30.530.20">
    <property type="match status" value="1"/>
</dbReference>
<dbReference type="InterPro" id="IPR023393">
    <property type="entry name" value="START-like_dom_sf"/>
</dbReference>
<reference evidence="1" key="1">
    <citation type="submission" date="2022-01" db="EMBL/GenBank/DDBJ databases">
        <authorList>
            <person name="Karlyshev A.V."/>
            <person name="Jaspars M."/>
        </authorList>
    </citation>
    <scope>NUCLEOTIDE SEQUENCE</scope>
    <source>
        <strain evidence="1">AGSA3-2</strain>
    </source>
</reference>
<dbReference type="RefSeq" id="WP_022996811.1">
    <property type="nucleotide sequence ID" value="NZ_CBDDTQ010000005.1"/>
</dbReference>
<organism evidence="1 2">
    <name type="scientific">Alloalcanivorax xenomutans</name>
    <dbReference type="NCBI Taxonomy" id="1094342"/>
    <lineage>
        <taxon>Bacteria</taxon>
        <taxon>Pseudomonadati</taxon>
        <taxon>Pseudomonadota</taxon>
        <taxon>Gammaproteobacteria</taxon>
        <taxon>Oceanospirillales</taxon>
        <taxon>Alcanivoracaceae</taxon>
        <taxon>Alloalcanivorax</taxon>
    </lineage>
</organism>
<keyword evidence="2" id="KW-1185">Reference proteome</keyword>
<sequence>MLKRYFIDDVTDTAASRRQAFSLFTRVDDWADWCSVVRYARLFGGWRPGATLLFVIDLPGLPPAPVAVKVLEVVENERISWGLSLPLARIQHRFSFIDDDEGGCRLHQEEWSEGAMTLLTLPFGKLIHRFDRRFAAEFAAMF</sequence>
<dbReference type="KEGG" id="axe:P40_09305"/>
<accession>A0A9Q3W5Z9</accession>
<comment type="caution">
    <text evidence="1">The sequence shown here is derived from an EMBL/GenBank/DDBJ whole genome shotgun (WGS) entry which is preliminary data.</text>
</comment>
<dbReference type="SUPFAM" id="SSF55961">
    <property type="entry name" value="Bet v1-like"/>
    <property type="match status" value="1"/>
</dbReference>
<dbReference type="GeneID" id="94686628"/>